<protein>
    <submittedName>
        <fullName evidence="4">Acetyltransferase, GNAT family</fullName>
    </submittedName>
</protein>
<dbReference type="InterPro" id="IPR050832">
    <property type="entry name" value="Bact_Acetyltransf"/>
</dbReference>
<evidence type="ECO:0000259" key="3">
    <source>
        <dbReference type="PROSITE" id="PS51186"/>
    </source>
</evidence>
<dbReference type="STRING" id="160488.PP_2415"/>
<evidence type="ECO:0000313" key="5">
    <source>
        <dbReference type="Proteomes" id="UP000000556"/>
    </source>
</evidence>
<dbReference type="PANTHER" id="PTHR43877:SF2">
    <property type="entry name" value="AMINOALKYLPHOSPHONATE N-ACETYLTRANSFERASE-RELATED"/>
    <property type="match status" value="1"/>
</dbReference>
<dbReference type="CDD" id="cd04301">
    <property type="entry name" value="NAT_SF"/>
    <property type="match status" value="1"/>
</dbReference>
<dbReference type="InterPro" id="IPR016181">
    <property type="entry name" value="Acyl_CoA_acyltransferase"/>
</dbReference>
<dbReference type="eggNOG" id="COG0456">
    <property type="taxonomic scope" value="Bacteria"/>
</dbReference>
<evidence type="ECO:0000256" key="2">
    <source>
        <dbReference type="ARBA" id="ARBA00023315"/>
    </source>
</evidence>
<dbReference type="Pfam" id="PF00583">
    <property type="entry name" value="Acetyltransf_1"/>
    <property type="match status" value="1"/>
</dbReference>
<dbReference type="SUPFAM" id="SSF55729">
    <property type="entry name" value="Acyl-CoA N-acyltransferases (Nat)"/>
    <property type="match status" value="1"/>
</dbReference>
<name>Q88K76_PSEPK</name>
<evidence type="ECO:0000256" key="1">
    <source>
        <dbReference type="ARBA" id="ARBA00022679"/>
    </source>
</evidence>
<keyword evidence="5" id="KW-1185">Reference proteome</keyword>
<feature type="domain" description="N-acetyltransferase" evidence="3">
    <location>
        <begin position="52"/>
        <end position="209"/>
    </location>
</feature>
<evidence type="ECO:0000313" key="4">
    <source>
        <dbReference type="EMBL" id="AAN68027.2"/>
    </source>
</evidence>
<dbReference type="AlphaFoldDB" id="Q88K76"/>
<sequence>MWPGRAVKTADYTDVRLAATSPVICLERHAAVEPYAPNHTGNSPMPNWTLQPVARDAIAEVLAFVDSARRALFPMLANAPLPRDLAHFADTYLDGAGCFLEAREGGRLVAVIGYLPYDHRFAQLDYRAERVVEVVRLFVLPAYRRHGLAAALFGALRERAMQAGLDCLYLHTHPFLPGAIAFWERQGFTVVDVEQDPVWQTTHMQLRLR</sequence>
<dbReference type="OrthoDB" id="6703393at2"/>
<dbReference type="Proteomes" id="UP000000556">
    <property type="component" value="Chromosome"/>
</dbReference>
<proteinExistence type="predicted"/>
<organism evidence="4 5">
    <name type="scientific">Pseudomonas putida (strain ATCC 47054 / DSM 6125 / CFBP 8728 / NCIMB 11950 / KT2440)</name>
    <dbReference type="NCBI Taxonomy" id="160488"/>
    <lineage>
        <taxon>Bacteria</taxon>
        <taxon>Pseudomonadati</taxon>
        <taxon>Pseudomonadota</taxon>
        <taxon>Gammaproteobacteria</taxon>
        <taxon>Pseudomonadales</taxon>
        <taxon>Pseudomonadaceae</taxon>
        <taxon>Pseudomonas</taxon>
    </lineage>
</organism>
<dbReference type="EMBL" id="AE015451">
    <property type="protein sequence ID" value="AAN68027.2"/>
    <property type="molecule type" value="Genomic_DNA"/>
</dbReference>
<accession>Q88K76</accession>
<dbReference type="Gene3D" id="3.40.630.30">
    <property type="match status" value="1"/>
</dbReference>
<dbReference type="PATRIC" id="fig|160488.4.peg.2558"/>
<gene>
    <name evidence="4" type="ordered locus">PP_2415</name>
</gene>
<dbReference type="PaxDb" id="160488-PP_2415"/>
<dbReference type="PROSITE" id="PS51186">
    <property type="entry name" value="GNAT"/>
    <property type="match status" value="1"/>
</dbReference>
<keyword evidence="2" id="KW-0012">Acyltransferase</keyword>
<dbReference type="BioCyc" id="PPUT160488:G1G01-2578-MONOMER"/>
<reference evidence="4 5" key="2">
    <citation type="journal article" date="2016" name="Environ. Microbiol.">
        <title>The revisited genome of Pseudomonas putida KT2440 enlightens its value as a robust metabolic chassis.</title>
        <authorList>
            <person name="Belda E."/>
            <person name="van Heck R.G."/>
            <person name="Lopez-Sanchez M.J."/>
            <person name="Cruveiller S."/>
            <person name="Barbe V."/>
            <person name="Fraser C."/>
            <person name="Klenk H.P."/>
            <person name="Petersen J."/>
            <person name="Morgat A."/>
            <person name="Nikel P.I."/>
            <person name="Vallenet D."/>
            <person name="Rouy Z."/>
            <person name="Sekowska A."/>
            <person name="Martins Dos Santos V.A."/>
            <person name="de Lorenzo V."/>
            <person name="Danchin A."/>
            <person name="Medigue C."/>
        </authorList>
    </citation>
    <scope>NUCLEOTIDE SEQUENCE [LARGE SCALE GENOMIC DNA]</scope>
    <source>
        <strain evidence="5">ATCC 47054 / DSM 6125 / CFBP 8728 / NCIMB 11950 / KT2440</strain>
    </source>
</reference>
<dbReference type="KEGG" id="ppu:PP_2415"/>
<keyword evidence="1" id="KW-0808">Transferase</keyword>
<dbReference type="GO" id="GO:0016747">
    <property type="term" value="F:acyltransferase activity, transferring groups other than amino-acyl groups"/>
    <property type="evidence" value="ECO:0007669"/>
    <property type="project" value="InterPro"/>
</dbReference>
<dbReference type="InterPro" id="IPR000182">
    <property type="entry name" value="GNAT_dom"/>
</dbReference>
<reference evidence="4 5" key="1">
    <citation type="journal article" date="2002" name="Environ. Microbiol.">
        <title>Complete genome sequence and comparative analysis of the metabolically versatile Pseudomonas putida KT2440.</title>
        <authorList>
            <person name="Nelson K.E."/>
            <person name="Weinel C."/>
            <person name="Paulsen I.T."/>
            <person name="Dodson R.J."/>
            <person name="Hilbert H."/>
            <person name="Martins dos Santos V.A."/>
            <person name="Fouts D.E."/>
            <person name="Gill S.R."/>
            <person name="Pop M."/>
            <person name="Holmes M."/>
            <person name="Brinkac L."/>
            <person name="Beanan M."/>
            <person name="DeBoy R.T."/>
            <person name="Daugherty S."/>
            <person name="Kolonay J."/>
            <person name="Madupu R."/>
            <person name="Nelson W."/>
            <person name="White O."/>
            <person name="Peterson J."/>
            <person name="Khouri H."/>
            <person name="Hance I."/>
            <person name="Chris Lee P."/>
            <person name="Holtzapple E."/>
            <person name="Scanlan D."/>
            <person name="Tran K."/>
            <person name="Moazzez A."/>
            <person name="Utterback T."/>
            <person name="Rizzo M."/>
            <person name="Lee K."/>
            <person name="Kosack D."/>
            <person name="Moestl D."/>
            <person name="Wedler H."/>
            <person name="Lauber J."/>
            <person name="Stjepandic D."/>
            <person name="Hoheisel J."/>
            <person name="Straetz M."/>
            <person name="Heim S."/>
            <person name="Kiewitz C."/>
            <person name="Eisen J.A."/>
            <person name="Timmis K.N."/>
            <person name="Dusterhoft A."/>
            <person name="Tummler B."/>
            <person name="Fraser C.M."/>
        </authorList>
    </citation>
    <scope>NUCLEOTIDE SEQUENCE [LARGE SCALE GENOMIC DNA]</scope>
    <source>
        <strain evidence="5">ATCC 47054 / DSM 6125 / CFBP 8728 / NCIMB 11950 / KT2440</strain>
    </source>
</reference>
<dbReference type="PANTHER" id="PTHR43877">
    <property type="entry name" value="AMINOALKYLPHOSPHONATE N-ACETYLTRANSFERASE-RELATED-RELATED"/>
    <property type="match status" value="1"/>
</dbReference>